<proteinExistence type="predicted"/>
<organism evidence="1 2">
    <name type="scientific">Streptomyces palmae</name>
    <dbReference type="NCBI Taxonomy" id="1701085"/>
    <lineage>
        <taxon>Bacteria</taxon>
        <taxon>Bacillati</taxon>
        <taxon>Actinomycetota</taxon>
        <taxon>Actinomycetes</taxon>
        <taxon>Kitasatosporales</taxon>
        <taxon>Streptomycetaceae</taxon>
        <taxon>Streptomyces</taxon>
    </lineage>
</organism>
<dbReference type="RefSeq" id="WP_135341693.1">
    <property type="nucleotide sequence ID" value="NZ_JBHLTX010000035.1"/>
</dbReference>
<dbReference type="OrthoDB" id="4990855at2"/>
<dbReference type="InterPro" id="IPR014347">
    <property type="entry name" value="Tautomerase/MIF_sf"/>
</dbReference>
<sequence length="127" mass="13170">MPHFTVHISETALDGKAEEGLIRGLAEAVGSVYGEPFGRLVAVDLIGIPPRRRGVGGIPTGQTAPNITLSLREAAYRHPDVPDAAARLVTAITDAVVGVLGEEVREQVAITLPAVPQGRSGFGGRVA</sequence>
<dbReference type="Proteomes" id="UP000297948">
    <property type="component" value="Unassembled WGS sequence"/>
</dbReference>
<gene>
    <name evidence="1" type="ORF">E4099_26745</name>
</gene>
<keyword evidence="2" id="KW-1185">Reference proteome</keyword>
<evidence type="ECO:0008006" key="3">
    <source>
        <dbReference type="Google" id="ProtNLM"/>
    </source>
</evidence>
<dbReference type="AlphaFoldDB" id="A0A4Z0GDE0"/>
<reference evidence="1 2" key="1">
    <citation type="submission" date="2019-03" db="EMBL/GenBank/DDBJ databases">
        <authorList>
            <person name="Gonzalez-Pimentel J.L."/>
        </authorList>
    </citation>
    <scope>NUCLEOTIDE SEQUENCE [LARGE SCALE GENOMIC DNA]</scope>
    <source>
        <strain evidence="1 2">JCM 31289</strain>
    </source>
</reference>
<dbReference type="EMBL" id="SRID01000365">
    <property type="protein sequence ID" value="TGA93201.1"/>
    <property type="molecule type" value="Genomic_DNA"/>
</dbReference>
<evidence type="ECO:0000313" key="1">
    <source>
        <dbReference type="EMBL" id="TGA93201.1"/>
    </source>
</evidence>
<accession>A0A4Z0GDE0</accession>
<protein>
    <recommendedName>
        <fullName evidence="3">4-oxalocrotonate tautomerase domain-containing protein</fullName>
    </recommendedName>
</protein>
<name>A0A4Z0GDE0_9ACTN</name>
<dbReference type="Gene3D" id="3.30.429.10">
    <property type="entry name" value="Macrophage Migration Inhibitory Factor"/>
    <property type="match status" value="1"/>
</dbReference>
<comment type="caution">
    <text evidence="1">The sequence shown here is derived from an EMBL/GenBank/DDBJ whole genome shotgun (WGS) entry which is preliminary data.</text>
</comment>
<evidence type="ECO:0000313" key="2">
    <source>
        <dbReference type="Proteomes" id="UP000297948"/>
    </source>
</evidence>